<dbReference type="GO" id="GO:0003677">
    <property type="term" value="F:DNA binding"/>
    <property type="evidence" value="ECO:0007669"/>
    <property type="project" value="InterPro"/>
</dbReference>
<dbReference type="Pfam" id="PF13560">
    <property type="entry name" value="HTH_31"/>
    <property type="match status" value="1"/>
</dbReference>
<dbReference type="CDD" id="cd00093">
    <property type="entry name" value="HTH_XRE"/>
    <property type="match status" value="1"/>
</dbReference>
<dbReference type="SMART" id="SM00530">
    <property type="entry name" value="HTH_XRE"/>
    <property type="match status" value="1"/>
</dbReference>
<reference evidence="2" key="2">
    <citation type="submission" date="2020-09" db="EMBL/GenBank/DDBJ databases">
        <authorList>
            <person name="Sun Q."/>
            <person name="Zhou Y."/>
        </authorList>
    </citation>
    <scope>NUCLEOTIDE SEQUENCE</scope>
    <source>
        <strain evidence="2">CGMCC 4.3508</strain>
    </source>
</reference>
<dbReference type="PROSITE" id="PS50943">
    <property type="entry name" value="HTH_CROC1"/>
    <property type="match status" value="1"/>
</dbReference>
<feature type="domain" description="HTH cro/C1-type" evidence="1">
    <location>
        <begin position="20"/>
        <end position="74"/>
    </location>
</feature>
<dbReference type="AlphaFoldDB" id="A0A917VW07"/>
<dbReference type="InterPro" id="IPR001387">
    <property type="entry name" value="Cro/C1-type_HTH"/>
</dbReference>
<name>A0A917VW07_9NOCA</name>
<gene>
    <name evidence="2" type="ORF">GCM10011588_51880</name>
</gene>
<sequence>MQDVIAMSTEQKNDGVGARVAEERKLAGWTQARLASTANVSTSLVKAVEQGRAPASPAFISACGRALKVGVTALLEQPYPRTTRDEQLVHAGIPDIRRELAVYRIPPEDIPPRTLHELTGDVARASKMRHMVNLGELGELLPSLLHDLRVAWYSSSGTDQERIFGLLAETYAATSQAVYKLGYIDLASLAVDRYEWAAARSGDKLAVLAGDYQRAGEMIGVADWAGAERFLEESRKTIEPKIGKGDPATLAMWGNLHLKSGLAAARAGRRDTADAHLAEATETAARIGADRDDYRLCFGPTNVQIWSVGLAVEMLDGTEAVKRSVRVKLSAGTPRERAGHHYIDLARGFLLHGDRDGALSALQSARRIAPTQTRYHPMVHETVRALARQDARSTETVRGFAAWCGMGRR</sequence>
<comment type="caution">
    <text evidence="2">The sequence shown here is derived from an EMBL/GenBank/DDBJ whole genome shotgun (WGS) entry which is preliminary data.</text>
</comment>
<protein>
    <submittedName>
        <fullName evidence="2">Transcriptional regulator</fullName>
    </submittedName>
</protein>
<organism evidence="2 3">
    <name type="scientific">Nocardia jinanensis</name>
    <dbReference type="NCBI Taxonomy" id="382504"/>
    <lineage>
        <taxon>Bacteria</taxon>
        <taxon>Bacillati</taxon>
        <taxon>Actinomycetota</taxon>
        <taxon>Actinomycetes</taxon>
        <taxon>Mycobacteriales</taxon>
        <taxon>Nocardiaceae</taxon>
        <taxon>Nocardia</taxon>
    </lineage>
</organism>
<reference evidence="2" key="1">
    <citation type="journal article" date="2014" name="Int. J. Syst. Evol. Microbiol.">
        <title>Complete genome sequence of Corynebacterium casei LMG S-19264T (=DSM 44701T), isolated from a smear-ripened cheese.</title>
        <authorList>
            <consortium name="US DOE Joint Genome Institute (JGI-PGF)"/>
            <person name="Walter F."/>
            <person name="Albersmeier A."/>
            <person name="Kalinowski J."/>
            <person name="Ruckert C."/>
        </authorList>
    </citation>
    <scope>NUCLEOTIDE SEQUENCE</scope>
    <source>
        <strain evidence="2">CGMCC 4.3508</strain>
    </source>
</reference>
<dbReference type="Gene3D" id="1.10.260.40">
    <property type="entry name" value="lambda repressor-like DNA-binding domains"/>
    <property type="match status" value="1"/>
</dbReference>
<dbReference type="SUPFAM" id="SSF47413">
    <property type="entry name" value="lambda repressor-like DNA-binding domains"/>
    <property type="match status" value="1"/>
</dbReference>
<evidence type="ECO:0000313" key="3">
    <source>
        <dbReference type="Proteomes" id="UP000638263"/>
    </source>
</evidence>
<dbReference type="InterPro" id="IPR010982">
    <property type="entry name" value="Lambda_DNA-bd_dom_sf"/>
</dbReference>
<accession>A0A917VW07</accession>
<keyword evidence="3" id="KW-1185">Reference proteome</keyword>
<dbReference type="EMBL" id="BMMH01000012">
    <property type="protein sequence ID" value="GGL30785.1"/>
    <property type="molecule type" value="Genomic_DNA"/>
</dbReference>
<evidence type="ECO:0000313" key="2">
    <source>
        <dbReference type="EMBL" id="GGL30785.1"/>
    </source>
</evidence>
<evidence type="ECO:0000259" key="1">
    <source>
        <dbReference type="PROSITE" id="PS50943"/>
    </source>
</evidence>
<proteinExistence type="predicted"/>
<dbReference type="Proteomes" id="UP000638263">
    <property type="component" value="Unassembled WGS sequence"/>
</dbReference>